<dbReference type="EMBL" id="JBHFFA010000004">
    <property type="protein sequence ID" value="KAL2629039.1"/>
    <property type="molecule type" value="Genomic_DNA"/>
</dbReference>
<evidence type="ECO:0008006" key="4">
    <source>
        <dbReference type="Google" id="ProtNLM"/>
    </source>
</evidence>
<reference evidence="2 3" key="1">
    <citation type="submission" date="2024-09" db="EMBL/GenBank/DDBJ databases">
        <title>Chromosome-scale assembly of Riccia fluitans.</title>
        <authorList>
            <person name="Paukszto L."/>
            <person name="Sawicki J."/>
            <person name="Karawczyk K."/>
            <person name="Piernik-Szablinska J."/>
            <person name="Szczecinska M."/>
            <person name="Mazdziarz M."/>
        </authorList>
    </citation>
    <scope>NUCLEOTIDE SEQUENCE [LARGE SCALE GENOMIC DNA]</scope>
    <source>
        <strain evidence="2">Rf_01</strain>
        <tissue evidence="2">Aerial parts of the thallus</tissue>
    </source>
</reference>
<dbReference type="PANTHER" id="PTHR12498:SF0">
    <property type="entry name" value="PROTEIN N-TERMINAL ASPARAGINE AMIDOHYDROLASE"/>
    <property type="match status" value="1"/>
</dbReference>
<dbReference type="AlphaFoldDB" id="A0ABD1YF77"/>
<gene>
    <name evidence="2" type="ORF">R1flu_013725</name>
</gene>
<dbReference type="PANTHER" id="PTHR12498">
    <property type="entry name" value="N-TERMINAL ASPARAGINE AMIDOHYDROLASE"/>
    <property type="match status" value="1"/>
</dbReference>
<feature type="region of interest" description="Disordered" evidence="1">
    <location>
        <begin position="45"/>
        <end position="66"/>
    </location>
</feature>
<evidence type="ECO:0000256" key="1">
    <source>
        <dbReference type="SAM" id="MobiDB-lite"/>
    </source>
</evidence>
<keyword evidence="3" id="KW-1185">Reference proteome</keyword>
<accession>A0ABD1YF77</accession>
<sequence length="354" mass="39166">MILVDGSPIVDGRSSVKPSEVLKKLLEHPNLVDAAKKFRAAKVVRIKPPKPSGNGEGEEPDAETQPADSKFVYVFQKECATVASEIVQLVGTDEMTTCVGLVIRNPATGLTSVGHFDTAAYAAKGLEQVIASHNLSEPTVLQVHLVGAYDDSRDHYRAGHAGDEVQSRYSLPLSLKIIQALQKSKHKFEMGYLCILQHNTEIGSNEHPCPSVRGLVVETKSGAVMPARFEGGARGPDSTVRMVCTTTVTSDPSWDTSLLSPYQTHSDSYLIKPSKWSKVYMTYAPYMLSLNDEDFVQTFSSSPYAEGPEFVENCRRIFKYMLQFPDWKHTFPAGKPREFVRTDEGGWVQRQHSP</sequence>
<proteinExistence type="predicted"/>
<dbReference type="InterPro" id="IPR026750">
    <property type="entry name" value="NTAN1"/>
</dbReference>
<evidence type="ECO:0000313" key="2">
    <source>
        <dbReference type="EMBL" id="KAL2629039.1"/>
    </source>
</evidence>
<comment type="caution">
    <text evidence="2">The sequence shown here is derived from an EMBL/GenBank/DDBJ whole genome shotgun (WGS) entry which is preliminary data.</text>
</comment>
<dbReference type="Proteomes" id="UP001605036">
    <property type="component" value="Unassembled WGS sequence"/>
</dbReference>
<protein>
    <recommendedName>
        <fullName evidence="4">Protein N-terminal asparagine amidohydrolase</fullName>
    </recommendedName>
</protein>
<name>A0ABD1YF77_9MARC</name>
<evidence type="ECO:0000313" key="3">
    <source>
        <dbReference type="Proteomes" id="UP001605036"/>
    </source>
</evidence>
<organism evidence="2 3">
    <name type="scientific">Riccia fluitans</name>
    <dbReference type="NCBI Taxonomy" id="41844"/>
    <lineage>
        <taxon>Eukaryota</taxon>
        <taxon>Viridiplantae</taxon>
        <taxon>Streptophyta</taxon>
        <taxon>Embryophyta</taxon>
        <taxon>Marchantiophyta</taxon>
        <taxon>Marchantiopsida</taxon>
        <taxon>Marchantiidae</taxon>
        <taxon>Marchantiales</taxon>
        <taxon>Ricciaceae</taxon>
        <taxon>Riccia</taxon>
    </lineage>
</organism>
<dbReference type="Pfam" id="PF14736">
    <property type="entry name" value="N_Asn_amidohyd"/>
    <property type="match status" value="1"/>
</dbReference>